<dbReference type="PANTHER" id="PTHR39650">
    <property type="entry name" value="CDP-ARCHAEOL SYNTHASE"/>
    <property type="match status" value="1"/>
</dbReference>
<dbReference type="Pfam" id="PF01864">
    <property type="entry name" value="CarS-like"/>
    <property type="match status" value="1"/>
</dbReference>
<reference evidence="2 3" key="1">
    <citation type="submission" date="2024-09" db="EMBL/GenBank/DDBJ databases">
        <title>Laminarin stimulates single cell rates of sulfate reduction while oxygen inhibits transcriptomic activity in coastal marine sediment.</title>
        <authorList>
            <person name="Lindsay M."/>
            <person name="Orcutt B."/>
            <person name="Emerson D."/>
            <person name="Stepanauskas R."/>
            <person name="D'Angelo T."/>
        </authorList>
    </citation>
    <scope>NUCLEOTIDE SEQUENCE [LARGE SCALE GENOMIC DNA]</scope>
    <source>
        <strain evidence="2">SAG AM-311-K15</strain>
    </source>
</reference>
<dbReference type="EMBL" id="JBHPBY010000273">
    <property type="protein sequence ID" value="MFC1852155.1"/>
    <property type="molecule type" value="Genomic_DNA"/>
</dbReference>
<keyword evidence="1" id="KW-1133">Transmembrane helix</keyword>
<dbReference type="Proteomes" id="UP001594351">
    <property type="component" value="Unassembled WGS sequence"/>
</dbReference>
<name>A0ABV6Z143_UNCC1</name>
<gene>
    <name evidence="2" type="ORF">ACFL27_18325</name>
</gene>
<dbReference type="InterPro" id="IPR032690">
    <property type="entry name" value="CarS"/>
</dbReference>
<feature type="transmembrane region" description="Helical" evidence="1">
    <location>
        <begin position="170"/>
        <end position="192"/>
    </location>
</feature>
<feature type="transmembrane region" description="Helical" evidence="1">
    <location>
        <begin position="12"/>
        <end position="36"/>
    </location>
</feature>
<sequence length="198" mass="22673">MDLYNLFITTFYFGTPVIFAALIHGIILKYDLLLWLKKPMDLGIKVRGKPLFGANKTWRGLVISTFGTIIFAYVHFLLYFRFPFFKKICIVPYESVSPLFIGLALGIGMILGELPNSFLKRQFGIGAGKQKPGVVGYLFRLYDQIDLLTGAWVLMFFVPYFEVSKHLDVVFFSIFMTLVLHLIIAQIGYALGMRKSRF</sequence>
<keyword evidence="3" id="KW-1185">Reference proteome</keyword>
<accession>A0ABV6Z143</accession>
<dbReference type="PANTHER" id="PTHR39650:SF1">
    <property type="entry name" value="CDP-ARCHAEOL SYNTHASE"/>
    <property type="match status" value="1"/>
</dbReference>
<evidence type="ECO:0000313" key="2">
    <source>
        <dbReference type="EMBL" id="MFC1852155.1"/>
    </source>
</evidence>
<feature type="transmembrane region" description="Helical" evidence="1">
    <location>
        <begin position="57"/>
        <end position="79"/>
    </location>
</feature>
<comment type="caution">
    <text evidence="2">The sequence shown here is derived from an EMBL/GenBank/DDBJ whole genome shotgun (WGS) entry which is preliminary data.</text>
</comment>
<feature type="transmembrane region" description="Helical" evidence="1">
    <location>
        <begin position="99"/>
        <end position="119"/>
    </location>
</feature>
<evidence type="ECO:0000256" key="1">
    <source>
        <dbReference type="SAM" id="Phobius"/>
    </source>
</evidence>
<organism evidence="2 3">
    <name type="scientific">candidate division CSSED10-310 bacterium</name>
    <dbReference type="NCBI Taxonomy" id="2855610"/>
    <lineage>
        <taxon>Bacteria</taxon>
        <taxon>Bacteria division CSSED10-310</taxon>
    </lineage>
</organism>
<proteinExistence type="predicted"/>
<keyword evidence="1" id="KW-0812">Transmembrane</keyword>
<evidence type="ECO:0000313" key="3">
    <source>
        <dbReference type="Proteomes" id="UP001594351"/>
    </source>
</evidence>
<protein>
    <submittedName>
        <fullName evidence="2">CDP-archaeol synthase</fullName>
    </submittedName>
</protein>
<keyword evidence="1" id="KW-0472">Membrane</keyword>